<evidence type="ECO:0000313" key="1">
    <source>
        <dbReference type="EMBL" id="PPR06092.1"/>
    </source>
</evidence>
<reference evidence="1 2" key="1">
    <citation type="journal article" date="2018" name="Evol. Lett.">
        <title>Horizontal gene cluster transfer increased hallucinogenic mushroom diversity.</title>
        <authorList>
            <person name="Reynolds H.T."/>
            <person name="Vijayakumar V."/>
            <person name="Gluck-Thaler E."/>
            <person name="Korotkin H.B."/>
            <person name="Matheny P.B."/>
            <person name="Slot J.C."/>
        </authorList>
    </citation>
    <scope>NUCLEOTIDE SEQUENCE [LARGE SCALE GENOMIC DNA]</scope>
    <source>
        <strain evidence="1 2">SRW20</strain>
    </source>
</reference>
<sequence>MRVVFRRRVMLMLVASNDGKVWVWVLAVLTVTLVIKSSDVYGEATEVVRRRLARDCGRCWCWICSTDAENSASRRIPHTSRLVSTPKLTGGDSKLARHYGSASPSMLKEPLLAMRCQGG</sequence>
<comment type="caution">
    <text evidence="1">The sequence shown here is derived from an EMBL/GenBank/DDBJ whole genome shotgun (WGS) entry which is preliminary data.</text>
</comment>
<organism evidence="1 2">
    <name type="scientific">Gymnopilus dilepis</name>
    <dbReference type="NCBI Taxonomy" id="231916"/>
    <lineage>
        <taxon>Eukaryota</taxon>
        <taxon>Fungi</taxon>
        <taxon>Dikarya</taxon>
        <taxon>Basidiomycota</taxon>
        <taxon>Agaricomycotina</taxon>
        <taxon>Agaricomycetes</taxon>
        <taxon>Agaricomycetidae</taxon>
        <taxon>Agaricales</taxon>
        <taxon>Agaricineae</taxon>
        <taxon>Hymenogastraceae</taxon>
        <taxon>Gymnopilus</taxon>
    </lineage>
</organism>
<dbReference type="AlphaFoldDB" id="A0A409YSW5"/>
<dbReference type="EMBL" id="NHYE01000378">
    <property type="protein sequence ID" value="PPR06092.1"/>
    <property type="molecule type" value="Genomic_DNA"/>
</dbReference>
<protein>
    <submittedName>
        <fullName evidence="1">Uncharacterized protein</fullName>
    </submittedName>
</protein>
<name>A0A409YSW5_9AGAR</name>
<accession>A0A409YSW5</accession>
<proteinExistence type="predicted"/>
<keyword evidence="2" id="KW-1185">Reference proteome</keyword>
<dbReference type="InParanoid" id="A0A409YSW5"/>
<evidence type="ECO:0000313" key="2">
    <source>
        <dbReference type="Proteomes" id="UP000284706"/>
    </source>
</evidence>
<gene>
    <name evidence="1" type="ORF">CVT26_005298</name>
</gene>
<dbReference type="Proteomes" id="UP000284706">
    <property type="component" value="Unassembled WGS sequence"/>
</dbReference>